<reference evidence="1 2" key="1">
    <citation type="submission" date="2017-03" db="EMBL/GenBank/DDBJ databases">
        <authorList>
            <person name="Afonso C.L."/>
            <person name="Miller P.J."/>
            <person name="Scott M.A."/>
            <person name="Spackman E."/>
            <person name="Goraichik I."/>
            <person name="Dimitrov K.M."/>
            <person name="Suarez D.L."/>
            <person name="Swayne D.E."/>
        </authorList>
    </citation>
    <scope>NUCLEOTIDE SEQUENCE [LARGE SCALE GENOMIC DNA]</scope>
    <source>
        <strain evidence="1">Genome sequencing of Nitrospira japonica strain NJ11</strain>
    </source>
</reference>
<name>A0A1W1I189_9BACT</name>
<gene>
    <name evidence="1" type="ORF">NSJP_0593</name>
</gene>
<dbReference type="STRING" id="1325564.NSJP_0593"/>
<keyword evidence="2" id="KW-1185">Reference proteome</keyword>
<dbReference type="OrthoDB" id="9785637at2"/>
<dbReference type="EMBL" id="LT828648">
    <property type="protein sequence ID" value="SLM46765.1"/>
    <property type="molecule type" value="Genomic_DNA"/>
</dbReference>
<dbReference type="Proteomes" id="UP000192042">
    <property type="component" value="Chromosome I"/>
</dbReference>
<accession>A0A1W1I189</accession>
<proteinExistence type="predicted"/>
<organism evidence="1 2">
    <name type="scientific">Nitrospira japonica</name>
    <dbReference type="NCBI Taxonomy" id="1325564"/>
    <lineage>
        <taxon>Bacteria</taxon>
        <taxon>Pseudomonadati</taxon>
        <taxon>Nitrospirota</taxon>
        <taxon>Nitrospiria</taxon>
        <taxon>Nitrospirales</taxon>
        <taxon>Nitrospiraceae</taxon>
        <taxon>Nitrospira</taxon>
    </lineage>
</organism>
<evidence type="ECO:0000313" key="1">
    <source>
        <dbReference type="EMBL" id="SLM46765.1"/>
    </source>
</evidence>
<protein>
    <submittedName>
        <fullName evidence="1">Uncharacterized protein</fullName>
    </submittedName>
</protein>
<sequence length="187" mass="21398">MGKELPILPASAQPAQAASTEKFLYSRVFCQKENSPPLRLLLEFLKSRGQLPITPPEVDEAALDEWAWVQVSLGYDKARKPIHVFCFRDRGTYKEAFEQDRDQFLEVLTAHDNLEASLVAETLRRSRFVLTTRMDQADITDEGYDFNGWILEFYQENCNGIVEVDDQGFFSPKGELIVDLAPMSEEE</sequence>
<dbReference type="RefSeq" id="WP_080885397.1">
    <property type="nucleotide sequence ID" value="NZ_LT828648.1"/>
</dbReference>
<evidence type="ECO:0000313" key="2">
    <source>
        <dbReference type="Proteomes" id="UP000192042"/>
    </source>
</evidence>
<dbReference type="KEGG" id="nja:NSJP_0593"/>
<dbReference type="AlphaFoldDB" id="A0A1W1I189"/>